<feature type="transmembrane region" description="Helical" evidence="6">
    <location>
        <begin position="252"/>
        <end position="277"/>
    </location>
</feature>
<evidence type="ECO:0000259" key="7">
    <source>
        <dbReference type="Pfam" id="PF00520"/>
    </source>
</evidence>
<accession>A0AAD5GYL1</accession>
<protein>
    <recommendedName>
        <fullName evidence="7">Ion transport domain-containing protein</fullName>
    </recommendedName>
</protein>
<evidence type="ECO:0000256" key="5">
    <source>
        <dbReference type="ARBA" id="ARBA00023303"/>
    </source>
</evidence>
<dbReference type="EMBL" id="JAMZMK010000437">
    <property type="protein sequence ID" value="KAI7756343.1"/>
    <property type="molecule type" value="Genomic_DNA"/>
</dbReference>
<feature type="transmembrane region" description="Helical" evidence="6">
    <location>
        <begin position="102"/>
        <end position="121"/>
    </location>
</feature>
<keyword evidence="9" id="KW-1185">Reference proteome</keyword>
<keyword evidence="5" id="KW-0813">Transport</keyword>
<evidence type="ECO:0000256" key="4">
    <source>
        <dbReference type="ARBA" id="ARBA00023136"/>
    </source>
</evidence>
<evidence type="ECO:0000256" key="3">
    <source>
        <dbReference type="ARBA" id="ARBA00022989"/>
    </source>
</evidence>
<evidence type="ECO:0000256" key="6">
    <source>
        <dbReference type="SAM" id="Phobius"/>
    </source>
</evidence>
<keyword evidence="5" id="KW-0407">Ion channel</keyword>
<feature type="transmembrane region" description="Helical" evidence="6">
    <location>
        <begin position="184"/>
        <end position="203"/>
    </location>
</feature>
<dbReference type="AlphaFoldDB" id="A0AAD5GYL1"/>
<gene>
    <name evidence="8" type="ORF">M8C21_020138</name>
</gene>
<feature type="domain" description="Ion transport" evidence="7">
    <location>
        <begin position="99"/>
        <end position="282"/>
    </location>
</feature>
<organism evidence="8 9">
    <name type="scientific">Ambrosia artemisiifolia</name>
    <name type="common">Common ragweed</name>
    <dbReference type="NCBI Taxonomy" id="4212"/>
    <lineage>
        <taxon>Eukaryota</taxon>
        <taxon>Viridiplantae</taxon>
        <taxon>Streptophyta</taxon>
        <taxon>Embryophyta</taxon>
        <taxon>Tracheophyta</taxon>
        <taxon>Spermatophyta</taxon>
        <taxon>Magnoliopsida</taxon>
        <taxon>eudicotyledons</taxon>
        <taxon>Gunneridae</taxon>
        <taxon>Pentapetalae</taxon>
        <taxon>asterids</taxon>
        <taxon>campanulids</taxon>
        <taxon>Asterales</taxon>
        <taxon>Asteraceae</taxon>
        <taxon>Asteroideae</taxon>
        <taxon>Heliantheae alliance</taxon>
        <taxon>Heliantheae</taxon>
        <taxon>Ambrosia</taxon>
    </lineage>
</organism>
<feature type="transmembrane region" description="Helical" evidence="6">
    <location>
        <begin position="141"/>
        <end position="163"/>
    </location>
</feature>
<keyword evidence="5" id="KW-0406">Ion transport</keyword>
<keyword evidence="4 6" id="KW-0472">Membrane</keyword>
<dbReference type="SUPFAM" id="SSF81324">
    <property type="entry name" value="Voltage-gated potassium channels"/>
    <property type="match status" value="1"/>
</dbReference>
<dbReference type="Pfam" id="PF00520">
    <property type="entry name" value="Ion_trans"/>
    <property type="match status" value="1"/>
</dbReference>
<name>A0AAD5GYL1_AMBAR</name>
<evidence type="ECO:0000256" key="1">
    <source>
        <dbReference type="ARBA" id="ARBA00004141"/>
    </source>
</evidence>
<proteinExistence type="predicted"/>
<evidence type="ECO:0000313" key="8">
    <source>
        <dbReference type="EMBL" id="KAI7756343.1"/>
    </source>
</evidence>
<evidence type="ECO:0000256" key="2">
    <source>
        <dbReference type="ARBA" id="ARBA00022692"/>
    </source>
</evidence>
<dbReference type="InterPro" id="IPR005821">
    <property type="entry name" value="Ion_trans_dom"/>
</dbReference>
<dbReference type="PANTHER" id="PTHR45651:SF11">
    <property type="entry name" value="CYCLIC NUCLEOTIDE-GATED ION CHANNEL 20, CHLOROPLASTIC-RELATED"/>
    <property type="match status" value="1"/>
</dbReference>
<evidence type="ECO:0000313" key="9">
    <source>
        <dbReference type="Proteomes" id="UP001206925"/>
    </source>
</evidence>
<comment type="caution">
    <text evidence="8">The sequence shown here is derived from an EMBL/GenBank/DDBJ whole genome shotgun (WGS) entry which is preliminary data.</text>
</comment>
<dbReference type="Proteomes" id="UP001206925">
    <property type="component" value="Unassembled WGS sequence"/>
</dbReference>
<dbReference type="GO" id="GO:0016020">
    <property type="term" value="C:membrane"/>
    <property type="evidence" value="ECO:0007669"/>
    <property type="project" value="UniProtKB-SubCell"/>
</dbReference>
<reference evidence="8" key="1">
    <citation type="submission" date="2022-06" db="EMBL/GenBank/DDBJ databases">
        <title>Uncovering the hologenomic basis of an extraordinary plant invasion.</title>
        <authorList>
            <person name="Bieker V.C."/>
            <person name="Martin M.D."/>
            <person name="Gilbert T."/>
            <person name="Hodgins K."/>
            <person name="Battlay P."/>
            <person name="Petersen B."/>
            <person name="Wilson J."/>
        </authorList>
    </citation>
    <scope>NUCLEOTIDE SEQUENCE</scope>
    <source>
        <strain evidence="8">AA19_3_7</strain>
        <tissue evidence="8">Leaf</tissue>
    </source>
</reference>
<keyword evidence="2 6" id="KW-0812">Transmembrane</keyword>
<dbReference type="PANTHER" id="PTHR45651">
    <property type="entry name" value="CYCLIC NUCLEOTIDE-GATED ION CHANNEL 15-RELATED-RELATED"/>
    <property type="match status" value="1"/>
</dbReference>
<comment type="subcellular location">
    <subcellularLocation>
        <location evidence="1">Membrane</location>
        <topology evidence="1">Multi-pass membrane protein</topology>
    </subcellularLocation>
</comment>
<sequence>MMDDVVKDDVPMSSVNWSSHKQEYNLNRKLSNRNRHVSISIPVTTSTELTSHSKENIIRVHHELYAYRGANRWVREKLSLIKSFAFGVMNPHATFLQKWNQLVIISCLFAIFLDPVFVYLMSADKERKCIAINWQMTKSIVILRSTTDFIYFLHMLIQLRLAYVKRGGDLVDHPRRIALHYLSGYFFLDLFIVLPLLQINVLLSLPSSIASSGATGAQFLLQSAVLVQNILKLCRFQLLARRSSINSAVESTWANFGINLLTFVFAAHVVGSCWYLFGLQVWDL</sequence>
<dbReference type="GO" id="GO:0005216">
    <property type="term" value="F:monoatomic ion channel activity"/>
    <property type="evidence" value="ECO:0007669"/>
    <property type="project" value="InterPro"/>
</dbReference>
<keyword evidence="3 6" id="KW-1133">Transmembrane helix</keyword>